<organism evidence="4 5">
    <name type="scientific">Niallia endozanthoxylica</name>
    <dbReference type="NCBI Taxonomy" id="2036016"/>
    <lineage>
        <taxon>Bacteria</taxon>
        <taxon>Bacillati</taxon>
        <taxon>Bacillota</taxon>
        <taxon>Bacilli</taxon>
        <taxon>Bacillales</taxon>
        <taxon>Bacillaceae</taxon>
        <taxon>Niallia</taxon>
    </lineage>
</organism>
<evidence type="ECO:0000313" key="5">
    <source>
        <dbReference type="Proteomes" id="UP000326671"/>
    </source>
</evidence>
<dbReference type="RefSeq" id="WP_150438778.1">
    <property type="nucleotide sequence ID" value="NZ_VYKL01000010.1"/>
</dbReference>
<dbReference type="InterPro" id="IPR025736">
    <property type="entry name" value="PucR_C-HTH_dom"/>
</dbReference>
<comment type="similarity">
    <text evidence="1">Belongs to the CdaR family.</text>
</comment>
<dbReference type="Proteomes" id="UP000326671">
    <property type="component" value="Unassembled WGS sequence"/>
</dbReference>
<dbReference type="Pfam" id="PF17853">
    <property type="entry name" value="GGDEF_2"/>
    <property type="match status" value="1"/>
</dbReference>
<evidence type="ECO:0000256" key="1">
    <source>
        <dbReference type="ARBA" id="ARBA00006754"/>
    </source>
</evidence>
<keyword evidence="5" id="KW-1185">Reference proteome</keyword>
<comment type="caution">
    <text evidence="4">The sequence shown here is derived from an EMBL/GenBank/DDBJ whole genome shotgun (WGS) entry which is preliminary data.</text>
</comment>
<dbReference type="Gene3D" id="3.30.1380.20">
    <property type="entry name" value="Trafficking protein particle complex subunit 3"/>
    <property type="match status" value="1"/>
</dbReference>
<evidence type="ECO:0000256" key="2">
    <source>
        <dbReference type="SAM" id="Coils"/>
    </source>
</evidence>
<sequence length="620" mass="71131">MLNGEMDIYNTSNQTMIKIPSSAFGALRRELIDMLGFKRSKGFLLRYGWNCGVTDCKQMMEVKPECKRDILMAGPTMHTANGHVEVEPTVCEVDFDKGSLYFEGIWRNSNEAIEHIKLFGSSDEPVCHSLVGYASGYLSTIIGKQVLAKETQCIAMGDDHCHWVCQTMDRWNGDPEVEKERQFYEADRISAELEETYEKLRLERDNLSKTYEVHQNLFKEVIFETGVQPIADVLFNTLKTPVIMETLNYEVRAAAGISEQKAKQYSLELKEWFTEQRNKKGKKKQEIHETILLELSPGHKRVITPIFFRKKIHGYCSFITEKNLVTEVDKMVLGQAALACSLHLLNEQTRFNTEQTIRGSFLDDILNKRITASEIASYAHYIHFDLIAPYFMVAIQRKYEETSMKEEIEFNEQFMNDLFNYFRSKQVKGLLGKKEGNVIILFSDAVLFQSNLEKESFCSKLLNYCSDKYSQYSFAMGVSSSVSSIEDAPQLYNESVASLKVSNSQHNLVYFDSLGVIGMLLQTNNLEALEKYAYKMVGNFMEEDKNKSMELLITLYYYLENGSNVHKTARAMNFSVNGLRYRLGKINELLQVDINTAHNRNEIYVALQCLIVLGELKLPA</sequence>
<keyword evidence="2" id="KW-0175">Coiled coil</keyword>
<dbReference type="InterPro" id="IPR041522">
    <property type="entry name" value="CdaR_GGDEF"/>
</dbReference>
<dbReference type="EMBL" id="VYKL01000010">
    <property type="protein sequence ID" value="KAA9028526.1"/>
    <property type="molecule type" value="Genomic_DNA"/>
</dbReference>
<reference evidence="4 5" key="1">
    <citation type="submission" date="2019-09" db="EMBL/GenBank/DDBJ databases">
        <title>Whole genome sequences of isolates from the Mars Exploration Rovers.</title>
        <authorList>
            <person name="Seuylemezian A."/>
            <person name="Vaishampayan P."/>
        </authorList>
    </citation>
    <scope>NUCLEOTIDE SEQUENCE [LARGE SCALE GENOMIC DNA]</scope>
    <source>
        <strain evidence="4 5">MER_TA_151</strain>
    </source>
</reference>
<dbReference type="Pfam" id="PF06505">
    <property type="entry name" value="XylR_N"/>
    <property type="match status" value="1"/>
</dbReference>
<dbReference type="Pfam" id="PF13556">
    <property type="entry name" value="HTH_30"/>
    <property type="match status" value="1"/>
</dbReference>
<dbReference type="InterPro" id="IPR004096">
    <property type="entry name" value="V4R"/>
</dbReference>
<accession>A0A5J5I3Q5</accession>
<dbReference type="InterPro" id="IPR042070">
    <property type="entry name" value="PucR_C-HTH_sf"/>
</dbReference>
<name>A0A5J5I3Q5_9BACI</name>
<dbReference type="InterPro" id="IPR010523">
    <property type="entry name" value="XylR_N"/>
</dbReference>
<dbReference type="PANTHER" id="PTHR33744:SF1">
    <property type="entry name" value="DNA-BINDING TRANSCRIPTIONAL ACTIVATOR ADER"/>
    <property type="match status" value="1"/>
</dbReference>
<gene>
    <name evidence="4" type="ORF">F4V44_04450</name>
</gene>
<dbReference type="Pfam" id="PF02830">
    <property type="entry name" value="V4R"/>
    <property type="match status" value="1"/>
</dbReference>
<dbReference type="InterPro" id="IPR051448">
    <property type="entry name" value="CdaR-like_regulators"/>
</dbReference>
<evidence type="ECO:0000313" key="4">
    <source>
        <dbReference type="EMBL" id="KAA9028526.1"/>
    </source>
</evidence>
<dbReference type="SMART" id="SM00989">
    <property type="entry name" value="V4R"/>
    <property type="match status" value="1"/>
</dbReference>
<feature type="coiled-coil region" evidence="2">
    <location>
        <begin position="190"/>
        <end position="217"/>
    </location>
</feature>
<dbReference type="Gene3D" id="1.10.10.2840">
    <property type="entry name" value="PucR C-terminal helix-turn-helix domain"/>
    <property type="match status" value="1"/>
</dbReference>
<feature type="domain" description="4-vinyl reductase 4VR" evidence="3">
    <location>
        <begin position="105"/>
        <end position="167"/>
    </location>
</feature>
<proteinExistence type="inferred from homology"/>
<dbReference type="InterPro" id="IPR024096">
    <property type="entry name" value="NO_sig/Golgi_transp_ligand-bd"/>
</dbReference>
<dbReference type="AlphaFoldDB" id="A0A5J5I3Q5"/>
<evidence type="ECO:0000259" key="3">
    <source>
        <dbReference type="SMART" id="SM00989"/>
    </source>
</evidence>
<dbReference type="OrthoDB" id="154713at2"/>
<dbReference type="SUPFAM" id="SSF111126">
    <property type="entry name" value="Ligand-binding domain in the NO signalling and Golgi transport"/>
    <property type="match status" value="1"/>
</dbReference>
<protein>
    <recommendedName>
        <fullName evidence="3">4-vinyl reductase 4VR domain-containing protein</fullName>
    </recommendedName>
</protein>
<dbReference type="PANTHER" id="PTHR33744">
    <property type="entry name" value="CARBOHYDRATE DIACID REGULATOR"/>
    <property type="match status" value="1"/>
</dbReference>